<organism evidence="1">
    <name type="scientific">Salmonella enterica</name>
    <name type="common">Salmonella choleraesuis</name>
    <dbReference type="NCBI Taxonomy" id="28901"/>
    <lineage>
        <taxon>Bacteria</taxon>
        <taxon>Pseudomonadati</taxon>
        <taxon>Pseudomonadota</taxon>
        <taxon>Gammaproteobacteria</taxon>
        <taxon>Enterobacterales</taxon>
        <taxon>Enterobacteriaceae</taxon>
        <taxon>Salmonella</taxon>
    </lineage>
</organism>
<gene>
    <name evidence="1" type="ORF">ELM44_18045</name>
</gene>
<protein>
    <submittedName>
        <fullName evidence="1">Uncharacterized protein</fullName>
    </submittedName>
</protein>
<comment type="caution">
    <text evidence="1">The sequence shown here is derived from an EMBL/GenBank/DDBJ whole genome shotgun (WGS) entry which is preliminary data.</text>
</comment>
<dbReference type="AlphaFoldDB" id="A0A5T3RUI9"/>
<evidence type="ECO:0000313" key="1">
    <source>
        <dbReference type="EMBL" id="EAN7549663.1"/>
    </source>
</evidence>
<accession>A0A5T3RUI9</accession>
<reference evidence="1" key="1">
    <citation type="submission" date="2018-12" db="EMBL/GenBank/DDBJ databases">
        <authorList>
            <consortium name="NARMS: The National Antimicrobial Resistance Monitoring System"/>
        </authorList>
    </citation>
    <scope>NUCLEOTIDE SEQUENCE</scope>
    <source>
        <strain evidence="1">FSIS11816501</strain>
    </source>
</reference>
<proteinExistence type="predicted"/>
<sequence length="177" mass="20800">MSHPLNYYAIEEHARYIEQLCCGSHDFLKRIDETQNIYEGGGVTDYEMEEMEYKGWLEYAVSNNLIELCTKIRILQDTTDISWEEGYTPDGEAFERYNDIIFVLDGNVKPSIRECCNKVIHSSSFELEYKKKKSKHEYWNSCVILSGKQGSKEWKVKINLFNFCLAIRFYLSVLRTA</sequence>
<dbReference type="EMBL" id="AACZBS010000012">
    <property type="protein sequence ID" value="EAN7549663.1"/>
    <property type="molecule type" value="Genomic_DNA"/>
</dbReference>
<name>A0A5T3RUI9_SALER</name>
<dbReference type="RefSeq" id="WP_181299768.1">
    <property type="nucleotide sequence ID" value="NZ_JBHHKT010000107.1"/>
</dbReference>